<name>A0A6A4Z5X4_APHAT</name>
<dbReference type="SUPFAM" id="SSF56672">
    <property type="entry name" value="DNA/RNA polymerases"/>
    <property type="match status" value="1"/>
</dbReference>
<dbReference type="SUPFAM" id="SSF53098">
    <property type="entry name" value="Ribonuclease H-like"/>
    <property type="match status" value="1"/>
</dbReference>
<dbReference type="InterPro" id="IPR000477">
    <property type="entry name" value="RT_dom"/>
</dbReference>
<dbReference type="InterPro" id="IPR043502">
    <property type="entry name" value="DNA/RNA_pol_sf"/>
</dbReference>
<dbReference type="GO" id="GO:0004523">
    <property type="term" value="F:RNA-DNA hybrid ribonuclease activity"/>
    <property type="evidence" value="ECO:0007669"/>
    <property type="project" value="InterPro"/>
</dbReference>
<dbReference type="GO" id="GO:0003676">
    <property type="term" value="F:nucleic acid binding"/>
    <property type="evidence" value="ECO:0007669"/>
    <property type="project" value="InterPro"/>
</dbReference>
<comment type="caution">
    <text evidence="3">The sequence shown here is derived from an EMBL/GenBank/DDBJ whole genome shotgun (WGS) entry which is preliminary data.</text>
</comment>
<dbReference type="Pfam" id="PF13456">
    <property type="entry name" value="RVT_3"/>
    <property type="match status" value="1"/>
</dbReference>
<dbReference type="PROSITE" id="PS50878">
    <property type="entry name" value="RT_POL"/>
    <property type="match status" value="1"/>
</dbReference>
<dbReference type="InterPro" id="IPR005135">
    <property type="entry name" value="Endo/exonuclease/phosphatase"/>
</dbReference>
<proteinExistence type="predicted"/>
<dbReference type="PANTHER" id="PTHR19446">
    <property type="entry name" value="REVERSE TRANSCRIPTASES"/>
    <property type="match status" value="1"/>
</dbReference>
<protein>
    <recommendedName>
        <fullName evidence="2">Reverse transcriptase domain-containing protein</fullName>
    </recommendedName>
</protein>
<evidence type="ECO:0000313" key="3">
    <source>
        <dbReference type="EMBL" id="KAF0705325.1"/>
    </source>
</evidence>
<dbReference type="Gene3D" id="3.60.10.10">
    <property type="entry name" value="Endonuclease/exonuclease/phosphatase"/>
    <property type="match status" value="1"/>
</dbReference>
<dbReference type="VEuPathDB" id="FungiDB:H257_14839"/>
<evidence type="ECO:0000259" key="2">
    <source>
        <dbReference type="PROSITE" id="PS50878"/>
    </source>
</evidence>
<feature type="domain" description="Reverse transcriptase" evidence="2">
    <location>
        <begin position="523"/>
        <end position="802"/>
    </location>
</feature>
<reference evidence="3 4" key="1">
    <citation type="submission" date="2019-06" db="EMBL/GenBank/DDBJ databases">
        <title>Genomics analysis of Aphanomyces spp. identifies a new class of oomycete effector associated with host adaptation.</title>
        <authorList>
            <person name="Gaulin E."/>
        </authorList>
    </citation>
    <scope>NUCLEOTIDE SEQUENCE [LARGE SCALE GENOMIC DNA]</scope>
    <source>
        <strain evidence="3 4">E</strain>
    </source>
</reference>
<dbReference type="Pfam" id="PF03372">
    <property type="entry name" value="Exo_endo_phos"/>
    <property type="match status" value="1"/>
</dbReference>
<feature type="region of interest" description="Disordered" evidence="1">
    <location>
        <begin position="1"/>
        <end position="21"/>
    </location>
</feature>
<dbReference type="InterPro" id="IPR012337">
    <property type="entry name" value="RNaseH-like_sf"/>
</dbReference>
<dbReference type="Gene3D" id="3.30.420.10">
    <property type="entry name" value="Ribonuclease H-like superfamily/Ribonuclease H"/>
    <property type="match status" value="1"/>
</dbReference>
<dbReference type="SUPFAM" id="SSF56219">
    <property type="entry name" value="DNase I-like"/>
    <property type="match status" value="1"/>
</dbReference>
<accession>A0A6A4Z5X4</accession>
<dbReference type="CDD" id="cd01650">
    <property type="entry name" value="RT_nLTR_like"/>
    <property type="match status" value="1"/>
</dbReference>
<dbReference type="InterPro" id="IPR002156">
    <property type="entry name" value="RNaseH_domain"/>
</dbReference>
<evidence type="ECO:0000313" key="4">
    <source>
        <dbReference type="Proteomes" id="UP000469452"/>
    </source>
</evidence>
<dbReference type="Proteomes" id="UP000469452">
    <property type="component" value="Unassembled WGS sequence"/>
</dbReference>
<organism evidence="3 4">
    <name type="scientific">Aphanomyces astaci</name>
    <name type="common">Crayfish plague agent</name>
    <dbReference type="NCBI Taxonomy" id="112090"/>
    <lineage>
        <taxon>Eukaryota</taxon>
        <taxon>Sar</taxon>
        <taxon>Stramenopiles</taxon>
        <taxon>Oomycota</taxon>
        <taxon>Saprolegniomycetes</taxon>
        <taxon>Saprolegniales</taxon>
        <taxon>Verrucalvaceae</taxon>
        <taxon>Aphanomyces</taxon>
    </lineage>
</organism>
<dbReference type="VEuPathDB" id="FungiDB:H257_11979"/>
<evidence type="ECO:0000256" key="1">
    <source>
        <dbReference type="SAM" id="MobiDB-lite"/>
    </source>
</evidence>
<dbReference type="InterPro" id="IPR036397">
    <property type="entry name" value="RNaseH_sf"/>
</dbReference>
<gene>
    <name evidence="3" type="ORF">AaE_014566</name>
</gene>
<dbReference type="EMBL" id="VJMI01020142">
    <property type="protein sequence ID" value="KAF0705325.1"/>
    <property type="molecule type" value="Genomic_DNA"/>
</dbReference>
<sequence>MTAPAAPAPSHSRPFAESEHPDHLRVLSQNVNGFRLDTVHAWMASWKAQLTHSRLDAICIQETHVGSTDAADKLTMQWNKCWGLHSPPHPTAFWSTTSSTSGGVAILLHPYNTTSYGLDTNHSYPGRYICIRSERLAIASLYAPSSGPSDRTAFYAHLTRLPHLATALLVAGDFNCVSSPLLDRNPTFPPRRDLHECLAMETWLSTWGLYDCLWQICRPPRSTQDQHAFRRCTQTCLRPQTRSSSRIDRVYVTHSLRALVRDHKVCVPGQRSDHNAVCITLASPIPQQPRQRTTHYPIRSAHPLRLQHQILEFVQAASQAIDDPSKMGVHWDTFSTTLQAFLTRLREAEVPPQLPPRRMDDPRLRLHTIDAYASQLAEIERYRFGKALREGSAASKSFFRRFATKWDNTTLPPIAPCAGFVPDTSANNMANGWRSTLTSSHRSIAHGRLHVIARHASYLEAVAGRLTPERTAHLMQPCTEHDLQQALAKLHGAKAPGPDGVPTGFYQHFQAALTPLLLQLFTALLQGQPLPASFGEADILPLKKKGNSANALDYRPIALLNSAYKIFAQVISLRLQPLLVSTIGAQQQGFVPGRTLDDSIALFQRTLARQQQDPTLPLAASAAVICLDIKKAYDSMERAHLFCTMEAMGFPTAFVTLIERMHQDTSVQFVVNGIRSNRLPQTSGIRQGCPLAPSLFILGMEPLLTTLHAGAREHGIMFQDGHASHPLICNAHVDDTAIYLQRLSSLPWILRHLQDYGDMSGLHIQLQKSFGICLNTFHTPKVVHGIPFVSGPDRRRYLGIQVGLGSLSDANWSLCYQSIEERLRLANIKPLHQPARAIILRAIVHPKIAFLATYLQPSDQWISRLEALIFRFWWRGSTVALPGKLPTYIAKSHLSKPTRQDGWGLPDVRRIAQQQALRRFVRLVHSPDGWAHAIALSGLQLPSGSPYILHPTARRTPLRPLEDSLLCGQVLASRALAQAWPRTRMARDSTMAFLQAARLAATFTWDKTGTCHCHMPMELKQSATSLQTALLSSTTSEWRRHLWHGQLHDNTWIRDHQDHALRRSHFDTFAAAFSETGPGDMWTFTPQHSPLPIHQAHLQYLYLLTLSMGLTRQPTMFPPLRRMWFPIAPAPVTLRRQPPVVKRISSAMNITLNPTPPSDTKYLRRQIRLCCAADLDHAPELWDRGWTDSQLPGALQWFMYRWHHQAFPFRTSPLPPMCPFCKAPDGPAHTFWLCPRAQTHWRQVLALWFGVTPDQHTSSYAASILQGEQLPPAPWLLASPNWTTHGIAQDRLGHQAWRLVRGLSLRTFPLLLQAHFAALTSYHTRRRHRLYHALGSQCRLLNSPPIPPPRGQTPVRMDAVVFFDGAARLDPACGGSGALVMPREYPLLCDYDAHFIPTATTNNQAEYDGLLRSLQLAQSRGYTHLTGIYRVSHPGLRAQYLQARRLVATIHCTWRHRPREGNQAADFLSKLAPDDCASYTSLDGPESVPLPSRQLAPLYDFLDMDLAFNPG</sequence>
<dbReference type="InterPro" id="IPR036691">
    <property type="entry name" value="Endo/exonu/phosph_ase_sf"/>
</dbReference>
<dbReference type="Pfam" id="PF00078">
    <property type="entry name" value="RVT_1"/>
    <property type="match status" value="1"/>
</dbReference>